<sequence>MSYMADQDVYGFYTKSTLPEYFQTTQSAAPTTYLPHVLPDDALPLFRHPRIDADSQIRLISLLPAEGPSSPEQSKEPIECRIEVHRLLEAPEYEALSYTWGQMDRHLPVSILGTDSDSNETEEALLATPQLLMALRRLRLPSTPRLLWIDQLCIDQENVEERGSQVQLMGNIYRSASCTIIYLGEDFTRLVTNSIDTVYEADSSHLLDLIRELASTSQIADLVGRVTSLIDFRPTYHFENVKMRRLRAVYELLSRPWFQRAWVFQEASLAKRLCVQFGSAEMSFDDLKNVCDAIHRAQIELGLHQENWMGNLATSTPGYEMMKLIAHTRRESQSQPHNQIFLCKLLQVLRRVECGDQRDRIFAFLAFQQGQGIVSSGSAYQDAVSDVWRMASQRIIEASGSLDIFAALSGGRDISEGRPSWVPDWSNCFPYGRPIATPLSRFNACRSIAHEWRQAENPRKLRVTGKIIDAIKTVYSLFQTNSLKGLSVSSFLSWACTLQDATRHLYTPEVWKRLGNYLDIKKSNMERDLMRTLIADGALGSERVRRIDKFVQAMKSGDDIRKWRHDRTSLTDEQEQLISNYERLEDLVLIAQHKNIFFTEHLQLGLVSKAAKEGDVVAILHGSKAPVVLRKVGDREDEYEAICQCYLDGWMYGESPREVFGKTEKDPLKSPHPHGRWWNENPNEFVLL</sequence>
<feature type="domain" description="Heterokaryon incompatibility" evidence="1">
    <location>
        <begin position="93"/>
        <end position="266"/>
    </location>
</feature>
<accession>A0A9P9EBJ4</accession>
<dbReference type="InterPro" id="IPR052895">
    <property type="entry name" value="HetReg/Transcr_Mod"/>
</dbReference>
<reference evidence="2" key="1">
    <citation type="journal article" date="2021" name="Nat. Commun.">
        <title>Genetic determinants of endophytism in the Arabidopsis root mycobiome.</title>
        <authorList>
            <person name="Mesny F."/>
            <person name="Miyauchi S."/>
            <person name="Thiergart T."/>
            <person name="Pickel B."/>
            <person name="Atanasova L."/>
            <person name="Karlsson M."/>
            <person name="Huettel B."/>
            <person name="Barry K.W."/>
            <person name="Haridas S."/>
            <person name="Chen C."/>
            <person name="Bauer D."/>
            <person name="Andreopoulos W."/>
            <person name="Pangilinan J."/>
            <person name="LaButti K."/>
            <person name="Riley R."/>
            <person name="Lipzen A."/>
            <person name="Clum A."/>
            <person name="Drula E."/>
            <person name="Henrissat B."/>
            <person name="Kohler A."/>
            <person name="Grigoriev I.V."/>
            <person name="Martin F.M."/>
            <person name="Hacquard S."/>
        </authorList>
    </citation>
    <scope>NUCLEOTIDE SEQUENCE</scope>
    <source>
        <strain evidence="2">MPI-CAGE-AT-0147</strain>
    </source>
</reference>
<dbReference type="Pfam" id="PF26639">
    <property type="entry name" value="Het-6_barrel"/>
    <property type="match status" value="1"/>
</dbReference>
<comment type="caution">
    <text evidence="2">The sequence shown here is derived from an EMBL/GenBank/DDBJ whole genome shotgun (WGS) entry which is preliminary data.</text>
</comment>
<proteinExistence type="predicted"/>
<keyword evidence="3" id="KW-1185">Reference proteome</keyword>
<evidence type="ECO:0000259" key="1">
    <source>
        <dbReference type="Pfam" id="PF06985"/>
    </source>
</evidence>
<dbReference type="AlphaFoldDB" id="A0A9P9EBJ4"/>
<dbReference type="InterPro" id="IPR010730">
    <property type="entry name" value="HET"/>
</dbReference>
<organism evidence="2 3">
    <name type="scientific">Dactylonectria macrodidyma</name>
    <dbReference type="NCBI Taxonomy" id="307937"/>
    <lineage>
        <taxon>Eukaryota</taxon>
        <taxon>Fungi</taxon>
        <taxon>Dikarya</taxon>
        <taxon>Ascomycota</taxon>
        <taxon>Pezizomycotina</taxon>
        <taxon>Sordariomycetes</taxon>
        <taxon>Hypocreomycetidae</taxon>
        <taxon>Hypocreales</taxon>
        <taxon>Nectriaceae</taxon>
        <taxon>Dactylonectria</taxon>
    </lineage>
</organism>
<dbReference type="Proteomes" id="UP000738349">
    <property type="component" value="Unassembled WGS sequence"/>
</dbReference>
<dbReference type="Pfam" id="PF06985">
    <property type="entry name" value="HET"/>
    <property type="match status" value="1"/>
</dbReference>
<dbReference type="OrthoDB" id="2157530at2759"/>
<dbReference type="PANTHER" id="PTHR24148">
    <property type="entry name" value="ANKYRIN REPEAT DOMAIN-CONTAINING PROTEIN 39 HOMOLOG-RELATED"/>
    <property type="match status" value="1"/>
</dbReference>
<protein>
    <submittedName>
        <fullName evidence="2">Heterokaryon incompatibility protein-domain-containing protein</fullName>
    </submittedName>
</protein>
<dbReference type="EMBL" id="JAGMUV010000014">
    <property type="protein sequence ID" value="KAH7134407.1"/>
    <property type="molecule type" value="Genomic_DNA"/>
</dbReference>
<evidence type="ECO:0000313" key="2">
    <source>
        <dbReference type="EMBL" id="KAH7134407.1"/>
    </source>
</evidence>
<dbReference type="PANTHER" id="PTHR24148:SF64">
    <property type="entry name" value="HETEROKARYON INCOMPATIBILITY DOMAIN-CONTAINING PROTEIN"/>
    <property type="match status" value="1"/>
</dbReference>
<gene>
    <name evidence="2" type="ORF">EDB81DRAFT_803828</name>
</gene>
<name>A0A9P9EBJ4_9HYPO</name>
<evidence type="ECO:0000313" key="3">
    <source>
        <dbReference type="Proteomes" id="UP000738349"/>
    </source>
</evidence>